<dbReference type="Pfam" id="PF03372">
    <property type="entry name" value="Exo_endo_phos"/>
    <property type="match status" value="1"/>
</dbReference>
<dbReference type="Gene3D" id="3.60.10.10">
    <property type="entry name" value="Endonuclease/exonuclease/phosphatase"/>
    <property type="match status" value="1"/>
</dbReference>
<evidence type="ECO:0000259" key="2">
    <source>
        <dbReference type="Pfam" id="PF03372"/>
    </source>
</evidence>
<sequence>MSRTRQRVFRGLLAAVAVVGVLSIGVSPSLRSVDEAPLLHVVAMSRLVGAVAIACLLGLAVALLAGRRADRDRPGGIVAAGLLVLALVGFVGAPALSVPAEEARADDGADLTILSWNTGQDDVDASVILALVDDHRADVIVLPEYFGRLAEGQFGGWAAENGYQLLSAESSTSSVLISDRLGAYTVDTTDAPPWAGFTAVPSDATSPPIVVVHAEHARLWSSSLWQQHIAWVARACDRPLSIAVGDLNATAQNLPANGLGRCRDVAERRGETTTGTWPTWLPAAVGAQIDRVLAGSAWTPTSFEVLSGHDRDGTDHRPILARLAAVDDRSAP</sequence>
<dbReference type="GO" id="GO:0004527">
    <property type="term" value="F:exonuclease activity"/>
    <property type="evidence" value="ECO:0007669"/>
    <property type="project" value="UniProtKB-KW"/>
</dbReference>
<feature type="transmembrane region" description="Helical" evidence="1">
    <location>
        <begin position="77"/>
        <end position="96"/>
    </location>
</feature>
<protein>
    <submittedName>
        <fullName evidence="3">Endonuclease/exonuclease/phosphatase (EEP) superfamily protein YafD</fullName>
    </submittedName>
</protein>
<name>A0A7W3PJW6_9MICO</name>
<dbReference type="Proteomes" id="UP000522688">
    <property type="component" value="Unassembled WGS sequence"/>
</dbReference>
<keyword evidence="3" id="KW-0540">Nuclease</keyword>
<dbReference type="GO" id="GO:0004519">
    <property type="term" value="F:endonuclease activity"/>
    <property type="evidence" value="ECO:0007669"/>
    <property type="project" value="UniProtKB-KW"/>
</dbReference>
<feature type="transmembrane region" description="Helical" evidence="1">
    <location>
        <begin position="47"/>
        <end position="65"/>
    </location>
</feature>
<keyword evidence="1" id="KW-0812">Transmembrane</keyword>
<dbReference type="InterPro" id="IPR036691">
    <property type="entry name" value="Endo/exonu/phosph_ase_sf"/>
</dbReference>
<keyword evidence="3" id="KW-0378">Hydrolase</keyword>
<keyword evidence="3" id="KW-0255">Endonuclease</keyword>
<dbReference type="AlphaFoldDB" id="A0A7W3PJW6"/>
<dbReference type="EMBL" id="JACGWW010000003">
    <property type="protein sequence ID" value="MBA8814227.1"/>
    <property type="molecule type" value="Genomic_DNA"/>
</dbReference>
<proteinExistence type="predicted"/>
<comment type="caution">
    <text evidence="3">The sequence shown here is derived from an EMBL/GenBank/DDBJ whole genome shotgun (WGS) entry which is preliminary data.</text>
</comment>
<accession>A0A7W3PJW6</accession>
<evidence type="ECO:0000313" key="3">
    <source>
        <dbReference type="EMBL" id="MBA8814227.1"/>
    </source>
</evidence>
<dbReference type="SUPFAM" id="SSF56219">
    <property type="entry name" value="DNase I-like"/>
    <property type="match status" value="1"/>
</dbReference>
<evidence type="ECO:0000313" key="4">
    <source>
        <dbReference type="Proteomes" id="UP000522688"/>
    </source>
</evidence>
<dbReference type="RefSeq" id="WP_167627338.1">
    <property type="nucleotide sequence ID" value="NZ_BAAAHR010000007.1"/>
</dbReference>
<feature type="domain" description="Endonuclease/exonuclease/phosphatase" evidence="2">
    <location>
        <begin position="114"/>
        <end position="316"/>
    </location>
</feature>
<dbReference type="InterPro" id="IPR005135">
    <property type="entry name" value="Endo/exonuclease/phosphatase"/>
</dbReference>
<keyword evidence="3" id="KW-0269">Exonuclease</keyword>
<reference evidence="3 4" key="1">
    <citation type="submission" date="2020-07" db="EMBL/GenBank/DDBJ databases">
        <title>Sequencing the genomes of 1000 actinobacteria strains.</title>
        <authorList>
            <person name="Klenk H.-P."/>
        </authorList>
    </citation>
    <scope>NUCLEOTIDE SEQUENCE [LARGE SCALE GENOMIC DNA]</scope>
    <source>
        <strain evidence="3 4">DSM 10309</strain>
    </source>
</reference>
<evidence type="ECO:0000256" key="1">
    <source>
        <dbReference type="SAM" id="Phobius"/>
    </source>
</evidence>
<keyword evidence="1" id="KW-1133">Transmembrane helix</keyword>
<organism evidence="3 4">
    <name type="scientific">Frigoribacterium faeni</name>
    <dbReference type="NCBI Taxonomy" id="145483"/>
    <lineage>
        <taxon>Bacteria</taxon>
        <taxon>Bacillati</taxon>
        <taxon>Actinomycetota</taxon>
        <taxon>Actinomycetes</taxon>
        <taxon>Micrococcales</taxon>
        <taxon>Microbacteriaceae</taxon>
        <taxon>Frigoribacterium</taxon>
    </lineage>
</organism>
<keyword evidence="1" id="KW-0472">Membrane</keyword>
<gene>
    <name evidence="3" type="ORF">FB463_002493</name>
</gene>